<dbReference type="RefSeq" id="WP_308986383.1">
    <property type="nucleotide sequence ID" value="NZ_JARXIC010000038.1"/>
</dbReference>
<organism evidence="2 3">
    <name type="scientific">Thalassobacterium sedimentorum</name>
    <dbReference type="NCBI Taxonomy" id="3041258"/>
    <lineage>
        <taxon>Bacteria</taxon>
        <taxon>Pseudomonadati</taxon>
        <taxon>Verrucomicrobiota</taxon>
        <taxon>Opitutia</taxon>
        <taxon>Puniceicoccales</taxon>
        <taxon>Coraliomargaritaceae</taxon>
        <taxon>Thalassobacterium</taxon>
    </lineage>
</organism>
<dbReference type="CDD" id="cd00761">
    <property type="entry name" value="Glyco_tranf_GTA_type"/>
    <property type="match status" value="1"/>
</dbReference>
<keyword evidence="2" id="KW-0328">Glycosyltransferase</keyword>
<dbReference type="Pfam" id="PF00535">
    <property type="entry name" value="Glycos_transf_2"/>
    <property type="match status" value="1"/>
</dbReference>
<proteinExistence type="predicted"/>
<comment type="caution">
    <text evidence="2">The sequence shown here is derived from an EMBL/GenBank/DDBJ whole genome shotgun (WGS) entry which is preliminary data.</text>
</comment>
<name>A0ABU1AQQ1_9BACT</name>
<dbReference type="InterPro" id="IPR029044">
    <property type="entry name" value="Nucleotide-diphossugar_trans"/>
</dbReference>
<dbReference type="EC" id="2.4.-.-" evidence="2"/>
<keyword evidence="2" id="KW-0808">Transferase</keyword>
<dbReference type="EMBL" id="JARXIC010000038">
    <property type="protein sequence ID" value="MDQ8195938.1"/>
    <property type="molecule type" value="Genomic_DNA"/>
</dbReference>
<sequence>MFTVVIPVFNKRNYVLNTLRTVLNQTYSCFEIIIVDDGSTDQSLEAITEAISDSRIKIIRQSNQGVSAARNRGVKESSNPYIAFLDADDEWHPSYLEKAHECIQQFPNTGMLCFAGLVKNSSGTIGNRTALKYQEQIVAVNYFENPHVFGHTSATIVKREVFNRTSGFPVGMKRNEDFALFYSIALITPVVYCGFPLSTYVGGVEGQATSTPSEQVSEYVIQRYNHVFESFLQTDQSNQLYLIFTKYELRHTFLMFLINQEPQNLQKFLNQLHPELLKHFSSMEKKLYTKVYLKKISIYFIYMTKIRWRLRRFPRTGEGQMDR</sequence>
<dbReference type="GO" id="GO:0016757">
    <property type="term" value="F:glycosyltransferase activity"/>
    <property type="evidence" value="ECO:0007669"/>
    <property type="project" value="UniProtKB-KW"/>
</dbReference>
<evidence type="ECO:0000259" key="1">
    <source>
        <dbReference type="Pfam" id="PF00535"/>
    </source>
</evidence>
<gene>
    <name evidence="2" type="ORF">QEH59_16000</name>
</gene>
<dbReference type="SUPFAM" id="SSF53448">
    <property type="entry name" value="Nucleotide-diphospho-sugar transferases"/>
    <property type="match status" value="1"/>
</dbReference>
<dbReference type="Proteomes" id="UP001243717">
    <property type="component" value="Unassembled WGS sequence"/>
</dbReference>
<protein>
    <submittedName>
        <fullName evidence="2">Glycosyltransferase family A protein</fullName>
        <ecNumber evidence="2">2.4.-.-</ecNumber>
    </submittedName>
</protein>
<accession>A0ABU1AQQ1</accession>
<evidence type="ECO:0000313" key="3">
    <source>
        <dbReference type="Proteomes" id="UP001243717"/>
    </source>
</evidence>
<evidence type="ECO:0000313" key="2">
    <source>
        <dbReference type="EMBL" id="MDQ8195938.1"/>
    </source>
</evidence>
<keyword evidence="3" id="KW-1185">Reference proteome</keyword>
<dbReference type="PANTHER" id="PTHR22916:SF3">
    <property type="entry name" value="UDP-GLCNAC:BETAGAL BETA-1,3-N-ACETYLGLUCOSAMINYLTRANSFERASE-LIKE PROTEIN 1"/>
    <property type="match status" value="1"/>
</dbReference>
<dbReference type="PANTHER" id="PTHR22916">
    <property type="entry name" value="GLYCOSYLTRANSFERASE"/>
    <property type="match status" value="1"/>
</dbReference>
<feature type="domain" description="Glycosyltransferase 2-like" evidence="1">
    <location>
        <begin position="3"/>
        <end position="161"/>
    </location>
</feature>
<reference evidence="2 3" key="1">
    <citation type="submission" date="2023-04" db="EMBL/GenBank/DDBJ databases">
        <title>A novel bacteria isolated from coastal sediment.</title>
        <authorList>
            <person name="Liu X.-J."/>
            <person name="Du Z.-J."/>
        </authorList>
    </citation>
    <scope>NUCLEOTIDE SEQUENCE [LARGE SCALE GENOMIC DNA]</scope>
    <source>
        <strain evidence="2 3">SDUM461004</strain>
    </source>
</reference>
<dbReference type="InterPro" id="IPR001173">
    <property type="entry name" value="Glyco_trans_2-like"/>
</dbReference>
<dbReference type="Gene3D" id="3.90.550.10">
    <property type="entry name" value="Spore Coat Polysaccharide Biosynthesis Protein SpsA, Chain A"/>
    <property type="match status" value="1"/>
</dbReference>